<keyword evidence="2" id="KW-0229">DNA integration</keyword>
<dbReference type="EMBL" id="JBIACJ010000009">
    <property type="protein sequence ID" value="MFE8697929.1"/>
    <property type="molecule type" value="Genomic_DNA"/>
</dbReference>
<dbReference type="PROSITE" id="PS51898">
    <property type="entry name" value="TYR_RECOMBINASE"/>
    <property type="match status" value="1"/>
</dbReference>
<proteinExistence type="inferred from homology"/>
<dbReference type="PANTHER" id="PTHR30349">
    <property type="entry name" value="PHAGE INTEGRASE-RELATED"/>
    <property type="match status" value="1"/>
</dbReference>
<dbReference type="RefSeq" id="WP_389221840.1">
    <property type="nucleotide sequence ID" value="NZ_JBIACJ010000009.1"/>
</dbReference>
<dbReference type="Gene3D" id="1.10.150.130">
    <property type="match status" value="1"/>
</dbReference>
<reference evidence="8 9" key="1">
    <citation type="submission" date="2024-08" db="EMBL/GenBank/DDBJ databases">
        <title>Two novel Cytobacillus novel species.</title>
        <authorList>
            <person name="Liu G."/>
        </authorList>
    </citation>
    <scope>NUCLEOTIDE SEQUENCE [LARGE SCALE GENOMIC DNA]</scope>
    <source>
        <strain evidence="8 9">FJAT-53684</strain>
    </source>
</reference>
<comment type="similarity">
    <text evidence="1">Belongs to the 'phage' integrase family.</text>
</comment>
<evidence type="ECO:0000313" key="8">
    <source>
        <dbReference type="EMBL" id="MFE8697929.1"/>
    </source>
</evidence>
<feature type="domain" description="Core-binding (CB)" evidence="7">
    <location>
        <begin position="63"/>
        <end position="157"/>
    </location>
</feature>
<protein>
    <submittedName>
        <fullName evidence="8">Tyrosine-type recombinase/integrase</fullName>
    </submittedName>
</protein>
<keyword evidence="4" id="KW-0233">DNA recombination</keyword>
<dbReference type="PROSITE" id="PS51900">
    <property type="entry name" value="CB"/>
    <property type="match status" value="1"/>
</dbReference>
<evidence type="ECO:0000256" key="5">
    <source>
        <dbReference type="PROSITE-ProRule" id="PRU01248"/>
    </source>
</evidence>
<accession>A0ABW6K2G6</accession>
<evidence type="ECO:0000256" key="3">
    <source>
        <dbReference type="ARBA" id="ARBA00023125"/>
    </source>
</evidence>
<dbReference type="InterPro" id="IPR002104">
    <property type="entry name" value="Integrase_catalytic"/>
</dbReference>
<dbReference type="Pfam" id="PF00589">
    <property type="entry name" value="Phage_integrase"/>
    <property type="match status" value="1"/>
</dbReference>
<dbReference type="InterPro" id="IPR010998">
    <property type="entry name" value="Integrase_recombinase_N"/>
</dbReference>
<gene>
    <name evidence="8" type="ORF">ACFYKT_16430</name>
</gene>
<dbReference type="Proteomes" id="UP001601058">
    <property type="component" value="Unassembled WGS sequence"/>
</dbReference>
<dbReference type="InterPro" id="IPR050090">
    <property type="entry name" value="Tyrosine_recombinase_XerCD"/>
</dbReference>
<keyword evidence="9" id="KW-1185">Reference proteome</keyword>
<dbReference type="PANTHER" id="PTHR30349:SF64">
    <property type="entry name" value="PROPHAGE INTEGRASE INTD-RELATED"/>
    <property type="match status" value="1"/>
</dbReference>
<dbReference type="Gene3D" id="1.10.443.10">
    <property type="entry name" value="Intergrase catalytic core"/>
    <property type="match status" value="1"/>
</dbReference>
<feature type="domain" description="Tyr recombinase" evidence="6">
    <location>
        <begin position="178"/>
        <end position="382"/>
    </location>
</feature>
<evidence type="ECO:0000313" key="9">
    <source>
        <dbReference type="Proteomes" id="UP001601058"/>
    </source>
</evidence>
<evidence type="ECO:0000256" key="2">
    <source>
        <dbReference type="ARBA" id="ARBA00022908"/>
    </source>
</evidence>
<dbReference type="InterPro" id="IPR004107">
    <property type="entry name" value="Integrase_SAM-like_N"/>
</dbReference>
<dbReference type="Pfam" id="PF14659">
    <property type="entry name" value="Phage_int_SAM_3"/>
    <property type="match status" value="1"/>
</dbReference>
<keyword evidence="3 5" id="KW-0238">DNA-binding</keyword>
<dbReference type="SUPFAM" id="SSF56349">
    <property type="entry name" value="DNA breaking-rejoining enzymes"/>
    <property type="match status" value="1"/>
</dbReference>
<comment type="caution">
    <text evidence="8">The sequence shown here is derived from an EMBL/GenBank/DDBJ whole genome shotgun (WGS) entry which is preliminary data.</text>
</comment>
<evidence type="ECO:0000259" key="6">
    <source>
        <dbReference type="PROSITE" id="PS51898"/>
    </source>
</evidence>
<dbReference type="CDD" id="cd01189">
    <property type="entry name" value="INT_ICEBs1_C_like"/>
    <property type="match status" value="1"/>
</dbReference>
<evidence type="ECO:0000256" key="4">
    <source>
        <dbReference type="ARBA" id="ARBA00023172"/>
    </source>
</evidence>
<dbReference type="InterPro" id="IPR044068">
    <property type="entry name" value="CB"/>
</dbReference>
<evidence type="ECO:0000256" key="1">
    <source>
        <dbReference type="ARBA" id="ARBA00008857"/>
    </source>
</evidence>
<evidence type="ECO:0000259" key="7">
    <source>
        <dbReference type="PROSITE" id="PS51900"/>
    </source>
</evidence>
<name>A0ABW6K2G6_9BACI</name>
<organism evidence="8 9">
    <name type="scientific">Cytobacillus mangrovibacter</name>
    <dbReference type="NCBI Taxonomy" id="3299024"/>
    <lineage>
        <taxon>Bacteria</taxon>
        <taxon>Bacillati</taxon>
        <taxon>Bacillota</taxon>
        <taxon>Bacilli</taxon>
        <taxon>Bacillales</taxon>
        <taxon>Bacillaceae</taxon>
        <taxon>Cytobacillus</taxon>
    </lineage>
</organism>
<dbReference type="InterPro" id="IPR011010">
    <property type="entry name" value="DNA_brk_join_enz"/>
</dbReference>
<sequence>MGYIEPRGKNSYRLNVVIGYKEDGNKLYERQTVTAKSPTEARKKLTLFEAEVLNGQYSKPENIRLNEFYKEWLEKYANEPSNLSPDTRQNYISILKERILPNYGHMKLADIKTIHIVNFVNDLKKDGKRLDGKEGKLSSSTIRNCYRAFDNILSRAVEWKFIKENPADTVKLPKPKSKKSEVYNVDELRQIFSLLESYPLHWKILITLAITTGARQGEIAALEWKHINTDKHTVLIEQALTEVIGEGVRLKSTKNDRNRIVSFPESLSKMLKTLKARRNEETLAIKDIQDETWKDHYFIFANEFGKPVRPDSIGQWWSRFITKNKVKKIRFHDLRHTSATVLINEGIHAKVISERLGHADISTTMNIYGHVLAEADQAAASHFDTFLENKANK</sequence>
<dbReference type="InterPro" id="IPR013762">
    <property type="entry name" value="Integrase-like_cat_sf"/>
</dbReference>